<proteinExistence type="predicted"/>
<protein>
    <submittedName>
        <fullName evidence="2">Uncharacterized protein</fullName>
    </submittedName>
</protein>
<comment type="caution">
    <text evidence="2">The sequence shown here is derived from an EMBL/GenBank/DDBJ whole genome shotgun (WGS) entry which is preliminary data.</text>
</comment>
<feature type="chain" id="PRO_5007582708" evidence="1">
    <location>
        <begin position="21"/>
        <end position="116"/>
    </location>
</feature>
<evidence type="ECO:0000313" key="2">
    <source>
        <dbReference type="EMBL" id="KYN24916.1"/>
    </source>
</evidence>
<keyword evidence="1" id="KW-0732">Signal</keyword>
<accession>A0A151JGX0</accession>
<reference evidence="3" key="1">
    <citation type="submission" date="2015-12" db="EMBL/GenBank/DDBJ databases">
        <authorList>
            <person name="Tarr C.L."/>
            <person name="Gladney L.M."/>
        </authorList>
    </citation>
    <scope>NUCLEOTIDE SEQUENCE [LARGE SCALE GENOMIC DNA]</scope>
    <source>
        <strain evidence="3">2756-81</strain>
    </source>
</reference>
<organism evidence="2 3">
    <name type="scientific">Vibrio cidicii</name>
    <dbReference type="NCBI Taxonomy" id="1763883"/>
    <lineage>
        <taxon>Bacteria</taxon>
        <taxon>Pseudomonadati</taxon>
        <taxon>Pseudomonadota</taxon>
        <taxon>Gammaproteobacteria</taxon>
        <taxon>Vibrionales</taxon>
        <taxon>Vibrionaceae</taxon>
        <taxon>Vibrio</taxon>
    </lineage>
</organism>
<evidence type="ECO:0000256" key="1">
    <source>
        <dbReference type="SAM" id="SignalP"/>
    </source>
</evidence>
<dbReference type="Proteomes" id="UP000075349">
    <property type="component" value="Unassembled WGS sequence"/>
</dbReference>
<gene>
    <name evidence="2" type="ORF">AUQ44_03540</name>
</gene>
<name>A0A151JGX0_9VIBR</name>
<feature type="signal peptide" evidence="1">
    <location>
        <begin position="1"/>
        <end position="20"/>
    </location>
</feature>
<dbReference type="AlphaFoldDB" id="A0A151JGX0"/>
<evidence type="ECO:0000313" key="3">
    <source>
        <dbReference type="Proteomes" id="UP000075349"/>
    </source>
</evidence>
<sequence length="116" mass="13323">MKKQIAIAAVLSLVSVFANAKVADNEEILNRAGVYYYSKLGQVQKYHNPSNPNQLIVRDYYYLECYVGSDQNPYNNQLEDWLSLPAQLNKRMLSDESLRECRTAINVNKCNKKVCN</sequence>
<dbReference type="EMBL" id="LOMK01000001">
    <property type="protein sequence ID" value="KYN24916.1"/>
    <property type="molecule type" value="Genomic_DNA"/>
</dbReference>